<evidence type="ECO:0000256" key="5">
    <source>
        <dbReference type="PROSITE-ProRule" id="PRU00282"/>
    </source>
</evidence>
<dbReference type="InterPro" id="IPR023395">
    <property type="entry name" value="MCP_dom_sf"/>
</dbReference>
<keyword evidence="2 5" id="KW-0812">Transmembrane</keyword>
<evidence type="ECO:0000256" key="4">
    <source>
        <dbReference type="ARBA" id="ARBA00023136"/>
    </source>
</evidence>
<evidence type="ECO:0000256" key="2">
    <source>
        <dbReference type="ARBA" id="ARBA00022692"/>
    </source>
</evidence>
<keyword evidence="3" id="KW-0677">Repeat</keyword>
<name>A0A9J5YHN4_SOLCO</name>
<dbReference type="Pfam" id="PF00153">
    <property type="entry name" value="Mito_carr"/>
    <property type="match status" value="1"/>
</dbReference>
<comment type="similarity">
    <text evidence="6">Belongs to the mitochondrial carrier (TC 2.A.29) family.</text>
</comment>
<organism evidence="7 8">
    <name type="scientific">Solanum commersonii</name>
    <name type="common">Commerson's wild potato</name>
    <name type="synonym">Commerson's nightshade</name>
    <dbReference type="NCBI Taxonomy" id="4109"/>
    <lineage>
        <taxon>Eukaryota</taxon>
        <taxon>Viridiplantae</taxon>
        <taxon>Streptophyta</taxon>
        <taxon>Embryophyta</taxon>
        <taxon>Tracheophyta</taxon>
        <taxon>Spermatophyta</taxon>
        <taxon>Magnoliopsida</taxon>
        <taxon>eudicotyledons</taxon>
        <taxon>Gunneridae</taxon>
        <taxon>Pentapetalae</taxon>
        <taxon>asterids</taxon>
        <taxon>lamiids</taxon>
        <taxon>Solanales</taxon>
        <taxon>Solanaceae</taxon>
        <taxon>Solanoideae</taxon>
        <taxon>Solaneae</taxon>
        <taxon>Solanum</taxon>
    </lineage>
</organism>
<keyword evidence="4 5" id="KW-0472">Membrane</keyword>
<dbReference type="AlphaFoldDB" id="A0A9J5YHN4"/>
<reference evidence="7 8" key="1">
    <citation type="submission" date="2020-09" db="EMBL/GenBank/DDBJ databases">
        <title>De no assembly of potato wild relative species, Solanum commersonii.</title>
        <authorList>
            <person name="Cho K."/>
        </authorList>
    </citation>
    <scope>NUCLEOTIDE SEQUENCE [LARGE SCALE GENOMIC DNA]</scope>
    <source>
        <strain evidence="7">LZ3.2</strain>
        <tissue evidence="7">Leaf</tissue>
    </source>
</reference>
<dbReference type="InterPro" id="IPR018108">
    <property type="entry name" value="MCP_transmembrane"/>
</dbReference>
<gene>
    <name evidence="7" type="ORF">H5410_031155</name>
</gene>
<sequence length="332" mass="37635">MGDSISLRGRQTKSHQLNPLFSPNLHDVCFPIPTGVIKRFDKGVENQELEIPKQGPSDEVVMEGYKKTNIKIILVNGARTGFWKFEWHEAGRLENLFLDIYALVSHQQKTVAGFWIPCQDILKWKGRKKGLCKLLVKEATLTHDNLMRRGIPLCPRFFFGENAETIFLNLKGISWTTHGKNTKAIYSWEEAGVQAKNRDRWRIVPTSWLSNIVINQTNVIYYRGIWHALQTISREEGIASLYKGMGATLLGVGPNLAISFSVYDTVRSYWQSHRPDDSTVLVSLACGSLSGVASSTDVDAWSCLMAFDAERQLAPPWWIFAREPYVFAVIEV</sequence>
<dbReference type="PANTHER" id="PTHR24089">
    <property type="entry name" value="SOLUTE CARRIER FAMILY 25"/>
    <property type="match status" value="1"/>
</dbReference>
<evidence type="ECO:0000256" key="6">
    <source>
        <dbReference type="RuleBase" id="RU000488"/>
    </source>
</evidence>
<comment type="subcellular location">
    <subcellularLocation>
        <location evidence="1">Membrane</location>
        <topology evidence="1">Multi-pass membrane protein</topology>
    </subcellularLocation>
</comment>
<keyword evidence="6" id="KW-0813">Transport</keyword>
<feature type="repeat" description="Solcar" evidence="5">
    <location>
        <begin position="183"/>
        <end position="269"/>
    </location>
</feature>
<evidence type="ECO:0008006" key="9">
    <source>
        <dbReference type="Google" id="ProtNLM"/>
    </source>
</evidence>
<dbReference type="Gene3D" id="1.50.40.10">
    <property type="entry name" value="Mitochondrial carrier domain"/>
    <property type="match status" value="1"/>
</dbReference>
<dbReference type="Proteomes" id="UP000824120">
    <property type="component" value="Chromosome 6"/>
</dbReference>
<evidence type="ECO:0000256" key="3">
    <source>
        <dbReference type="ARBA" id="ARBA00022737"/>
    </source>
</evidence>
<dbReference type="PROSITE" id="PS50920">
    <property type="entry name" value="SOLCAR"/>
    <property type="match status" value="1"/>
</dbReference>
<protein>
    <recommendedName>
        <fullName evidence="9">Mitochondrial carrier protein</fullName>
    </recommendedName>
</protein>
<dbReference type="SUPFAM" id="SSF103506">
    <property type="entry name" value="Mitochondrial carrier"/>
    <property type="match status" value="1"/>
</dbReference>
<accession>A0A9J5YHN4</accession>
<dbReference type="GO" id="GO:0016020">
    <property type="term" value="C:membrane"/>
    <property type="evidence" value="ECO:0007669"/>
    <property type="project" value="UniProtKB-SubCell"/>
</dbReference>
<evidence type="ECO:0000256" key="1">
    <source>
        <dbReference type="ARBA" id="ARBA00004141"/>
    </source>
</evidence>
<comment type="caution">
    <text evidence="7">The sequence shown here is derived from an EMBL/GenBank/DDBJ whole genome shotgun (WGS) entry which is preliminary data.</text>
</comment>
<proteinExistence type="inferred from homology"/>
<dbReference type="EMBL" id="JACXVP010000006">
    <property type="protein sequence ID" value="KAG5599785.1"/>
    <property type="molecule type" value="Genomic_DNA"/>
</dbReference>
<evidence type="ECO:0000313" key="7">
    <source>
        <dbReference type="EMBL" id="KAG5599785.1"/>
    </source>
</evidence>
<evidence type="ECO:0000313" key="8">
    <source>
        <dbReference type="Proteomes" id="UP000824120"/>
    </source>
</evidence>
<keyword evidence="8" id="KW-1185">Reference proteome</keyword>
<dbReference type="OrthoDB" id="1839151at2759"/>